<dbReference type="OrthoDB" id="8791at2157"/>
<dbReference type="Proteomes" id="UP000011626">
    <property type="component" value="Unassembled WGS sequence"/>
</dbReference>
<dbReference type="InterPro" id="IPR050378">
    <property type="entry name" value="Metallo-dep_Hydrolases_sf"/>
</dbReference>
<gene>
    <name evidence="2" type="ORF">C475_06365</name>
</gene>
<dbReference type="AlphaFoldDB" id="M0CWD4"/>
<dbReference type="InterPro" id="IPR011059">
    <property type="entry name" value="Metal-dep_hydrolase_composite"/>
</dbReference>
<accession>M0CWD4</accession>
<dbReference type="SUPFAM" id="SSF51556">
    <property type="entry name" value="Metallo-dependent hydrolases"/>
    <property type="match status" value="1"/>
</dbReference>
<dbReference type="PANTHER" id="PTHR11647:SF1">
    <property type="entry name" value="COLLAPSIN RESPONSE MEDIATOR PROTEIN"/>
    <property type="match status" value="1"/>
</dbReference>
<dbReference type="PANTHER" id="PTHR11647">
    <property type="entry name" value="HYDRANTOINASE/DIHYDROPYRIMIDINASE FAMILY MEMBER"/>
    <property type="match status" value="1"/>
</dbReference>
<sequence length="191" mass="19736">MTVDFGVRNGTLVGADGMADADLLVDGSLVMPGIVDPHVHIAQGSPTDTYETGSEAAALGGVTKFVTFVSQPPDGPELTLHEAVEFVVFDPEATQTIRAADNVSVVDFSIYEGREVTGVVERTTSVAGVSRPTATSSVTPATANPSSVPSRTGRHSYCLGPGGVAGDGRRADRNRRRPPAGVPEHAVAPVE</sequence>
<dbReference type="EMBL" id="AOIU01000013">
    <property type="protein sequence ID" value="ELZ27521.1"/>
    <property type="molecule type" value="Genomic_DNA"/>
</dbReference>
<comment type="caution">
    <text evidence="2">The sequence shown here is derived from an EMBL/GenBank/DDBJ whole genome shotgun (WGS) entry which is preliminary data.</text>
</comment>
<evidence type="ECO:0000313" key="3">
    <source>
        <dbReference type="Proteomes" id="UP000011626"/>
    </source>
</evidence>
<proteinExistence type="predicted"/>
<dbReference type="RefSeq" id="WP_006882945.1">
    <property type="nucleotide sequence ID" value="NZ_AOIU01000013.1"/>
</dbReference>
<keyword evidence="3" id="KW-1185">Reference proteome</keyword>
<organism evidence="2 3">
    <name type="scientific">Halosimplex carlsbadense 2-9-1</name>
    <dbReference type="NCBI Taxonomy" id="797114"/>
    <lineage>
        <taxon>Archaea</taxon>
        <taxon>Methanobacteriati</taxon>
        <taxon>Methanobacteriota</taxon>
        <taxon>Stenosarchaea group</taxon>
        <taxon>Halobacteria</taxon>
        <taxon>Halobacteriales</taxon>
        <taxon>Haloarculaceae</taxon>
        <taxon>Halosimplex</taxon>
    </lineage>
</organism>
<dbReference type="InterPro" id="IPR032466">
    <property type="entry name" value="Metal_Hydrolase"/>
</dbReference>
<evidence type="ECO:0000313" key="2">
    <source>
        <dbReference type="EMBL" id="ELZ27521.1"/>
    </source>
</evidence>
<feature type="compositionally biased region" description="Low complexity" evidence="1">
    <location>
        <begin position="132"/>
        <end position="147"/>
    </location>
</feature>
<name>M0CWD4_9EURY</name>
<feature type="region of interest" description="Disordered" evidence="1">
    <location>
        <begin position="126"/>
        <end position="191"/>
    </location>
</feature>
<dbReference type="SUPFAM" id="SSF51338">
    <property type="entry name" value="Composite domain of metallo-dependent hydrolases"/>
    <property type="match status" value="1"/>
</dbReference>
<dbReference type="Gene3D" id="3.20.20.140">
    <property type="entry name" value="Metal-dependent hydrolases"/>
    <property type="match status" value="2"/>
</dbReference>
<dbReference type="STRING" id="797114.C475_06365"/>
<dbReference type="GO" id="GO:0016810">
    <property type="term" value="F:hydrolase activity, acting on carbon-nitrogen (but not peptide) bonds"/>
    <property type="evidence" value="ECO:0007669"/>
    <property type="project" value="InterPro"/>
</dbReference>
<protein>
    <submittedName>
        <fullName evidence="2">Allantoinase</fullName>
    </submittedName>
</protein>
<dbReference type="eggNOG" id="arCOG00689">
    <property type="taxonomic scope" value="Archaea"/>
</dbReference>
<evidence type="ECO:0000256" key="1">
    <source>
        <dbReference type="SAM" id="MobiDB-lite"/>
    </source>
</evidence>
<reference evidence="2 3" key="1">
    <citation type="journal article" date="2014" name="PLoS Genet.">
        <title>Phylogenetically driven sequencing of extremely halophilic archaea reveals strategies for static and dynamic osmo-response.</title>
        <authorList>
            <person name="Becker E.A."/>
            <person name="Seitzer P.M."/>
            <person name="Tritt A."/>
            <person name="Larsen D."/>
            <person name="Krusor M."/>
            <person name="Yao A.I."/>
            <person name="Wu D."/>
            <person name="Madern D."/>
            <person name="Eisen J.A."/>
            <person name="Darling A.E."/>
            <person name="Facciotti M.T."/>
        </authorList>
    </citation>
    <scope>NUCLEOTIDE SEQUENCE [LARGE SCALE GENOMIC DNA]</scope>
    <source>
        <strain evidence="2 3">2-9-1</strain>
    </source>
</reference>